<name>A0AAV0BHT9_PHAPC</name>
<organism evidence="1 2">
    <name type="scientific">Phakopsora pachyrhizi</name>
    <name type="common">Asian soybean rust disease fungus</name>
    <dbReference type="NCBI Taxonomy" id="170000"/>
    <lineage>
        <taxon>Eukaryota</taxon>
        <taxon>Fungi</taxon>
        <taxon>Dikarya</taxon>
        <taxon>Basidiomycota</taxon>
        <taxon>Pucciniomycotina</taxon>
        <taxon>Pucciniomycetes</taxon>
        <taxon>Pucciniales</taxon>
        <taxon>Phakopsoraceae</taxon>
        <taxon>Phakopsora</taxon>
    </lineage>
</organism>
<dbReference type="Proteomes" id="UP001153365">
    <property type="component" value="Unassembled WGS sequence"/>
</dbReference>
<dbReference type="AlphaFoldDB" id="A0AAV0BHT9"/>
<evidence type="ECO:0000313" key="2">
    <source>
        <dbReference type="Proteomes" id="UP001153365"/>
    </source>
</evidence>
<keyword evidence="2" id="KW-1185">Reference proteome</keyword>
<accession>A0AAV0BHT9</accession>
<dbReference type="EMBL" id="CALTRL010005793">
    <property type="protein sequence ID" value="CAH7686451.1"/>
    <property type="molecule type" value="Genomic_DNA"/>
</dbReference>
<proteinExistence type="predicted"/>
<protein>
    <submittedName>
        <fullName evidence="1">Uncharacterized protein</fullName>
    </submittedName>
</protein>
<comment type="caution">
    <text evidence="1">The sequence shown here is derived from an EMBL/GenBank/DDBJ whole genome shotgun (WGS) entry which is preliminary data.</text>
</comment>
<sequence>MGYSIHVPKSLAFIIRTLPEAVYVERDSKVWINNPYFAAKTLPANKHKASNLKFSSLNSTPLRTELV</sequence>
<evidence type="ECO:0000313" key="1">
    <source>
        <dbReference type="EMBL" id="CAH7686451.1"/>
    </source>
</evidence>
<gene>
    <name evidence="1" type="ORF">PPACK8108_LOCUS21099</name>
</gene>
<reference evidence="1" key="1">
    <citation type="submission" date="2022-06" db="EMBL/GenBank/DDBJ databases">
        <authorList>
            <consortium name="SYNGENTA / RWTH Aachen University"/>
        </authorList>
    </citation>
    <scope>NUCLEOTIDE SEQUENCE</scope>
</reference>